<evidence type="ECO:0000256" key="1">
    <source>
        <dbReference type="SAM" id="MobiDB-lite"/>
    </source>
</evidence>
<feature type="region of interest" description="Disordered" evidence="1">
    <location>
        <begin position="25"/>
        <end position="46"/>
    </location>
</feature>
<evidence type="ECO:0000313" key="3">
    <source>
        <dbReference type="Proteomes" id="UP000190774"/>
    </source>
</evidence>
<dbReference type="STRING" id="48467.SAMN02745166_02136"/>
<organism evidence="2 3">
    <name type="scientific">Prosthecobacter debontii</name>
    <dbReference type="NCBI Taxonomy" id="48467"/>
    <lineage>
        <taxon>Bacteria</taxon>
        <taxon>Pseudomonadati</taxon>
        <taxon>Verrucomicrobiota</taxon>
        <taxon>Verrucomicrobiia</taxon>
        <taxon>Verrucomicrobiales</taxon>
        <taxon>Verrucomicrobiaceae</taxon>
        <taxon>Prosthecobacter</taxon>
    </lineage>
</organism>
<keyword evidence="3" id="KW-1185">Reference proteome</keyword>
<protein>
    <submittedName>
        <fullName evidence="2">Uncharacterized protein</fullName>
    </submittedName>
</protein>
<feature type="compositionally biased region" description="Low complexity" evidence="1">
    <location>
        <begin position="27"/>
        <end position="36"/>
    </location>
</feature>
<name>A0A1T4XXS0_9BACT</name>
<dbReference type="Proteomes" id="UP000190774">
    <property type="component" value="Unassembled WGS sequence"/>
</dbReference>
<dbReference type="EMBL" id="FUYE01000006">
    <property type="protein sequence ID" value="SKA94314.1"/>
    <property type="molecule type" value="Genomic_DNA"/>
</dbReference>
<dbReference type="AlphaFoldDB" id="A0A1T4XXS0"/>
<sequence>MKQTQFVLIGVSIAVVLSDGCSKEASSETSLPSLSPSTPPKAQAVGLAIKDKESGRQPRQKSPQLVILQDQPNPTADRLRQELGDIEKNAPELAGKIAKLWKESVTLLPPRILPSAANASVANGTRLPSELADVIHSTSRQNDASSAQTMLNALGLVMASTQSDLLSQYAKERANTLPPTTTDIAIFEALNLAINELGPSTDVSIFEVWEPLANARNPVYRLLALRAAIHSTSRAAFGLSSEDPNFNRVDASAKLGFYLNFLDEIDPIILSESITAISTVPTTKARQTIETFLITQQKRGDTSLAQVAAQALRTQELITQGAP</sequence>
<reference evidence="3" key="1">
    <citation type="submission" date="2017-02" db="EMBL/GenBank/DDBJ databases">
        <authorList>
            <person name="Varghese N."/>
            <person name="Submissions S."/>
        </authorList>
    </citation>
    <scope>NUCLEOTIDE SEQUENCE [LARGE SCALE GENOMIC DNA]</scope>
    <source>
        <strain evidence="3">ATCC 700200</strain>
    </source>
</reference>
<proteinExistence type="predicted"/>
<accession>A0A1T4XXS0</accession>
<evidence type="ECO:0000313" key="2">
    <source>
        <dbReference type="EMBL" id="SKA94314.1"/>
    </source>
</evidence>
<dbReference type="RefSeq" id="WP_139373188.1">
    <property type="nucleotide sequence ID" value="NZ_FUYE01000006.1"/>
</dbReference>
<gene>
    <name evidence="2" type="ORF">SAMN02745166_02136</name>
</gene>